<keyword evidence="1" id="KW-0812">Transmembrane</keyword>
<dbReference type="Proteomes" id="UP001345219">
    <property type="component" value="Chromosome 11"/>
</dbReference>
<keyword evidence="1" id="KW-1133">Transmembrane helix</keyword>
<dbReference type="AlphaFoldDB" id="A0AAN7KAW2"/>
<reference evidence="2 3" key="1">
    <citation type="journal article" date="2023" name="Hortic Res">
        <title>Pangenome of water caltrop reveals structural variations and asymmetric subgenome divergence after allopolyploidization.</title>
        <authorList>
            <person name="Zhang X."/>
            <person name="Chen Y."/>
            <person name="Wang L."/>
            <person name="Yuan Y."/>
            <person name="Fang M."/>
            <person name="Shi L."/>
            <person name="Lu R."/>
            <person name="Comes H.P."/>
            <person name="Ma Y."/>
            <person name="Chen Y."/>
            <person name="Huang G."/>
            <person name="Zhou Y."/>
            <person name="Zheng Z."/>
            <person name="Qiu Y."/>
        </authorList>
    </citation>
    <scope>NUCLEOTIDE SEQUENCE [LARGE SCALE GENOMIC DNA]</scope>
    <source>
        <tissue evidence="2">Roots</tissue>
    </source>
</reference>
<evidence type="ECO:0000313" key="3">
    <source>
        <dbReference type="Proteomes" id="UP001345219"/>
    </source>
</evidence>
<protein>
    <submittedName>
        <fullName evidence="2">Uncharacterized protein</fullName>
    </submittedName>
</protein>
<dbReference type="InterPro" id="IPR029064">
    <property type="entry name" value="Ribosomal_eL30-like_sf"/>
</dbReference>
<dbReference type="Gene3D" id="3.30.1330.30">
    <property type="match status" value="1"/>
</dbReference>
<keyword evidence="3" id="KW-1185">Reference proteome</keyword>
<evidence type="ECO:0000256" key="1">
    <source>
        <dbReference type="SAM" id="Phobius"/>
    </source>
</evidence>
<organism evidence="2 3">
    <name type="scientific">Trapa incisa</name>
    <dbReference type="NCBI Taxonomy" id="236973"/>
    <lineage>
        <taxon>Eukaryota</taxon>
        <taxon>Viridiplantae</taxon>
        <taxon>Streptophyta</taxon>
        <taxon>Embryophyta</taxon>
        <taxon>Tracheophyta</taxon>
        <taxon>Spermatophyta</taxon>
        <taxon>Magnoliopsida</taxon>
        <taxon>eudicotyledons</taxon>
        <taxon>Gunneridae</taxon>
        <taxon>Pentapetalae</taxon>
        <taxon>rosids</taxon>
        <taxon>malvids</taxon>
        <taxon>Myrtales</taxon>
        <taxon>Lythraceae</taxon>
        <taxon>Trapa</taxon>
    </lineage>
</organism>
<gene>
    <name evidence="2" type="ORF">SAY87_013007</name>
</gene>
<accession>A0AAN7KAW2</accession>
<keyword evidence="1" id="KW-0472">Membrane</keyword>
<comment type="caution">
    <text evidence="2">The sequence shown here is derived from an EMBL/GenBank/DDBJ whole genome shotgun (WGS) entry which is preliminary data.</text>
</comment>
<feature type="transmembrane region" description="Helical" evidence="1">
    <location>
        <begin position="46"/>
        <end position="68"/>
    </location>
</feature>
<evidence type="ECO:0000313" key="2">
    <source>
        <dbReference type="EMBL" id="KAK4763569.1"/>
    </source>
</evidence>
<name>A0AAN7KAW2_9MYRT</name>
<feature type="transmembrane region" description="Helical" evidence="1">
    <location>
        <begin position="80"/>
        <end position="104"/>
    </location>
</feature>
<dbReference type="EMBL" id="JAXIOK010000008">
    <property type="protein sequence ID" value="KAK4763569.1"/>
    <property type="molecule type" value="Genomic_DNA"/>
</dbReference>
<proteinExistence type="predicted"/>
<sequence length="136" mass="15179">MKIQERSQIPQKCNYSTLDLPFCSVPTCLESLDKANFLNLMQCRRLMLCVSLSYILIVSGFTCKLIIISNNCPPLKKSEIEYYFILAKVVSIITMETMLIWALLVENTLGSAASLSPTQAIETSSKACPVNTQPHL</sequence>